<name>A0A7R9IJK5_9NEOP</name>
<gene>
    <name evidence="1" type="ORF">TTEB3V08_LOCUS7522</name>
</gene>
<dbReference type="EMBL" id="OE002977">
    <property type="protein sequence ID" value="CAD7459572.1"/>
    <property type="molecule type" value="Genomic_DNA"/>
</dbReference>
<reference evidence="1" key="1">
    <citation type="submission" date="2020-11" db="EMBL/GenBank/DDBJ databases">
        <authorList>
            <person name="Tran Van P."/>
        </authorList>
    </citation>
    <scope>NUCLEOTIDE SEQUENCE</scope>
</reference>
<protein>
    <submittedName>
        <fullName evidence="1">Uncharacterized protein</fullName>
    </submittedName>
</protein>
<dbReference type="AlphaFoldDB" id="A0A7R9IJK5"/>
<proteinExistence type="predicted"/>
<sequence>MHSKTKHWREGTLQSFPTLRSGTIQSVILAVHVLRPRLYTVERAGACADRNVFLRNTAPCLGLKHDYATNFKANSFLTFHWLTGTRAKIFEYQYRLSPLSLHSRHCVLQTSFSVLLRQNIHTSHNKSQQKPSAERMESGFTTSIRKDCDGINIRRKVLYL</sequence>
<evidence type="ECO:0000313" key="1">
    <source>
        <dbReference type="EMBL" id="CAD7459572.1"/>
    </source>
</evidence>
<organism evidence="1">
    <name type="scientific">Timema tahoe</name>
    <dbReference type="NCBI Taxonomy" id="61484"/>
    <lineage>
        <taxon>Eukaryota</taxon>
        <taxon>Metazoa</taxon>
        <taxon>Ecdysozoa</taxon>
        <taxon>Arthropoda</taxon>
        <taxon>Hexapoda</taxon>
        <taxon>Insecta</taxon>
        <taxon>Pterygota</taxon>
        <taxon>Neoptera</taxon>
        <taxon>Polyneoptera</taxon>
        <taxon>Phasmatodea</taxon>
        <taxon>Timematodea</taxon>
        <taxon>Timematoidea</taxon>
        <taxon>Timematidae</taxon>
        <taxon>Timema</taxon>
    </lineage>
</organism>
<accession>A0A7R9IJK5</accession>